<keyword evidence="2" id="KW-1185">Reference proteome</keyword>
<evidence type="ECO:0000313" key="2">
    <source>
        <dbReference type="Proteomes" id="UP001153148"/>
    </source>
</evidence>
<reference evidence="1" key="1">
    <citation type="submission" date="2021-03" db="EMBL/GenBank/DDBJ databases">
        <authorList>
            <person name="Tran Van P."/>
        </authorList>
    </citation>
    <scope>NUCLEOTIDE SEQUENCE</scope>
</reference>
<protein>
    <submittedName>
        <fullName evidence="1">Uncharacterized protein</fullName>
    </submittedName>
</protein>
<organism evidence="1 2">
    <name type="scientific">Timema podura</name>
    <name type="common">Walking stick</name>
    <dbReference type="NCBI Taxonomy" id="61482"/>
    <lineage>
        <taxon>Eukaryota</taxon>
        <taxon>Metazoa</taxon>
        <taxon>Ecdysozoa</taxon>
        <taxon>Arthropoda</taxon>
        <taxon>Hexapoda</taxon>
        <taxon>Insecta</taxon>
        <taxon>Pterygota</taxon>
        <taxon>Neoptera</taxon>
        <taxon>Polyneoptera</taxon>
        <taxon>Phasmatodea</taxon>
        <taxon>Timematodea</taxon>
        <taxon>Timematoidea</taxon>
        <taxon>Timematidae</taxon>
        <taxon>Timema</taxon>
    </lineage>
</organism>
<name>A0ABN7NQ51_TIMPD</name>
<proteinExistence type="predicted"/>
<comment type="caution">
    <text evidence="1">The sequence shown here is derived from an EMBL/GenBank/DDBJ whole genome shotgun (WGS) entry which is preliminary data.</text>
</comment>
<gene>
    <name evidence="1" type="ORF">TPAB3V08_LOCUS3681</name>
</gene>
<accession>A0ABN7NQ51</accession>
<sequence length="130" mass="14834">MSSQFDDVFSPLSKPKMEGQFNIVHDDESSLDISSPRDVNSPMTHCFTENLEVSGIEPRNSGSVARNSDDHYTKEILLSGGFQQSSISTGSRNMRWCEPRWEIRVLRADVWDQRGSWSWMGKGLFWCEVA</sequence>
<evidence type="ECO:0000313" key="1">
    <source>
        <dbReference type="EMBL" id="CAG2056693.1"/>
    </source>
</evidence>
<dbReference type="Proteomes" id="UP001153148">
    <property type="component" value="Unassembled WGS sequence"/>
</dbReference>
<dbReference type="EMBL" id="CAJPIN010004226">
    <property type="protein sequence ID" value="CAG2056693.1"/>
    <property type="molecule type" value="Genomic_DNA"/>
</dbReference>